<dbReference type="Proteomes" id="UP000027093">
    <property type="component" value="Chromosome"/>
</dbReference>
<dbReference type="Gene3D" id="1.10.287.130">
    <property type="match status" value="1"/>
</dbReference>
<dbReference type="Pfam" id="PF13426">
    <property type="entry name" value="PAS_9"/>
    <property type="match status" value="1"/>
</dbReference>
<feature type="domain" description="Histidine kinase" evidence="7">
    <location>
        <begin position="154"/>
        <end position="373"/>
    </location>
</feature>
<reference evidence="8 9" key="1">
    <citation type="journal article" date="2014" name="Int. J. Syst. Evol. Microbiol.">
        <title>Nitrososphaera viennensis gen. nov., sp. nov., an aerobic and mesophilic, ammonia-oxidizing archaeon from soil and a member of the archaeal phylum Thaumarchaeota.</title>
        <authorList>
            <person name="Stieglmeier M."/>
            <person name="Klingl A."/>
            <person name="Alves R.J."/>
            <person name="Rittmann S.K."/>
            <person name="Melcher M."/>
            <person name="Leisch N."/>
            <person name="Schleper C."/>
        </authorList>
    </citation>
    <scope>NUCLEOTIDE SEQUENCE [LARGE SCALE GENOMIC DNA]</scope>
    <source>
        <strain evidence="8">EN76</strain>
    </source>
</reference>
<name>A0A060HQF2_9ARCH</name>
<dbReference type="InterPro" id="IPR003594">
    <property type="entry name" value="HATPase_dom"/>
</dbReference>
<evidence type="ECO:0000256" key="6">
    <source>
        <dbReference type="SAM" id="Coils"/>
    </source>
</evidence>
<dbReference type="InterPro" id="IPR035965">
    <property type="entry name" value="PAS-like_dom_sf"/>
</dbReference>
<dbReference type="GO" id="GO:0005886">
    <property type="term" value="C:plasma membrane"/>
    <property type="evidence" value="ECO:0007669"/>
    <property type="project" value="TreeGrafter"/>
</dbReference>
<dbReference type="SUPFAM" id="SSF47384">
    <property type="entry name" value="Homodimeric domain of signal transducing histidine kinase"/>
    <property type="match status" value="1"/>
</dbReference>
<evidence type="ECO:0000256" key="1">
    <source>
        <dbReference type="ARBA" id="ARBA00000085"/>
    </source>
</evidence>
<dbReference type="InterPro" id="IPR000014">
    <property type="entry name" value="PAS"/>
</dbReference>
<keyword evidence="9" id="KW-1185">Reference proteome</keyword>
<dbReference type="InterPro" id="IPR036890">
    <property type="entry name" value="HATPase_C_sf"/>
</dbReference>
<dbReference type="PANTHER" id="PTHR43047">
    <property type="entry name" value="TWO-COMPONENT HISTIDINE PROTEIN KINASE"/>
    <property type="match status" value="1"/>
</dbReference>
<dbReference type="Pfam" id="PF02518">
    <property type="entry name" value="HATPase_c"/>
    <property type="match status" value="1"/>
</dbReference>
<evidence type="ECO:0000313" key="9">
    <source>
        <dbReference type="Proteomes" id="UP000027093"/>
    </source>
</evidence>
<dbReference type="SUPFAM" id="SSF55874">
    <property type="entry name" value="ATPase domain of HSP90 chaperone/DNA topoisomerase II/histidine kinase"/>
    <property type="match status" value="1"/>
</dbReference>
<proteinExistence type="predicted"/>
<keyword evidence="6" id="KW-0175">Coiled coil</keyword>
<dbReference type="Gene3D" id="3.30.565.10">
    <property type="entry name" value="Histidine kinase-like ATPase, C-terminal domain"/>
    <property type="match status" value="1"/>
</dbReference>
<dbReference type="AlphaFoldDB" id="A0A060HQF2"/>
<keyword evidence="3" id="KW-0597">Phosphoprotein</keyword>
<feature type="coiled-coil region" evidence="6">
    <location>
        <begin position="120"/>
        <end position="150"/>
    </location>
</feature>
<dbReference type="EC" id="2.7.13.3" evidence="2"/>
<dbReference type="InterPro" id="IPR005467">
    <property type="entry name" value="His_kinase_dom"/>
</dbReference>
<evidence type="ECO:0000256" key="4">
    <source>
        <dbReference type="ARBA" id="ARBA00022679"/>
    </source>
</evidence>
<dbReference type="KEGG" id="nvn:NVIE_015250"/>
<sequence length="382" mass="41988">MLFMPKISGLQRMDDFAENIPLLICFTGPDGRITGVNGYFAQATGFSRDDLAVMQVFDIVTEKAGTLKETISAICGMQGSVKEVDVLIKRKDGTEFPGILAASAWQRQDSSGKNTVIGMAVTESSRLERANREMEAANKELKRKESLKDEFIAIASHELRTPIQPILGLALLAKKGQISQEEAWDSVLREARRLTQLANDILDVSRIENGTLRYNFARANVSEIIEYVVNALRTSELGKEIDFYIAMNEGARAAYCDLDRQRITQVLMNVIGNAAKFTGKGRVTIEARADAKNSRYDIVVSDTGGGIPEAVLPHMFKKFITRSVGEGEKHGSGLGLFISRAIVAAHNGAIYLYNNDEDDKKGATFVIRLPFEQPARQSSSSG</sequence>
<dbReference type="PRINTS" id="PR00344">
    <property type="entry name" value="BCTRLSENSOR"/>
</dbReference>
<dbReference type="STRING" id="926571.NVIE_015250"/>
<dbReference type="HOGENOM" id="CLU_000445_89_2_2"/>
<dbReference type="InterPro" id="IPR004358">
    <property type="entry name" value="Sig_transdc_His_kin-like_C"/>
</dbReference>
<dbReference type="GO" id="GO:0000155">
    <property type="term" value="F:phosphorelay sensor kinase activity"/>
    <property type="evidence" value="ECO:0007669"/>
    <property type="project" value="InterPro"/>
</dbReference>
<keyword evidence="4 8" id="KW-0808">Transferase</keyword>
<dbReference type="InterPro" id="IPR036097">
    <property type="entry name" value="HisK_dim/P_sf"/>
</dbReference>
<organism evidence="8 9">
    <name type="scientific">Nitrososphaera viennensis EN76</name>
    <dbReference type="NCBI Taxonomy" id="926571"/>
    <lineage>
        <taxon>Archaea</taxon>
        <taxon>Nitrososphaerota</taxon>
        <taxon>Nitrososphaeria</taxon>
        <taxon>Nitrososphaerales</taxon>
        <taxon>Nitrososphaeraceae</taxon>
        <taxon>Nitrososphaera</taxon>
    </lineage>
</organism>
<dbReference type="CDD" id="cd00130">
    <property type="entry name" value="PAS"/>
    <property type="match status" value="1"/>
</dbReference>
<evidence type="ECO:0000256" key="5">
    <source>
        <dbReference type="ARBA" id="ARBA00022777"/>
    </source>
</evidence>
<dbReference type="EMBL" id="CP007536">
    <property type="protein sequence ID" value="AIC15771.1"/>
    <property type="molecule type" value="Genomic_DNA"/>
</dbReference>
<accession>A0A060HQF2</accession>
<evidence type="ECO:0000259" key="7">
    <source>
        <dbReference type="PROSITE" id="PS50109"/>
    </source>
</evidence>
<dbReference type="SUPFAM" id="SSF55785">
    <property type="entry name" value="PYP-like sensor domain (PAS domain)"/>
    <property type="match status" value="1"/>
</dbReference>
<dbReference type="Gene3D" id="3.30.450.20">
    <property type="entry name" value="PAS domain"/>
    <property type="match status" value="1"/>
</dbReference>
<dbReference type="NCBIfam" id="TIGR00229">
    <property type="entry name" value="sensory_box"/>
    <property type="match status" value="1"/>
</dbReference>
<dbReference type="CDD" id="cd00082">
    <property type="entry name" value="HisKA"/>
    <property type="match status" value="1"/>
</dbReference>
<comment type="catalytic activity">
    <reaction evidence="1">
        <text>ATP + protein L-histidine = ADP + protein N-phospho-L-histidine.</text>
        <dbReference type="EC" id="2.7.13.3"/>
    </reaction>
</comment>
<keyword evidence="5 8" id="KW-0418">Kinase</keyword>
<dbReference type="InterPro" id="IPR003661">
    <property type="entry name" value="HisK_dim/P_dom"/>
</dbReference>
<evidence type="ECO:0000313" key="8">
    <source>
        <dbReference type="EMBL" id="AIC15771.1"/>
    </source>
</evidence>
<evidence type="ECO:0000256" key="2">
    <source>
        <dbReference type="ARBA" id="ARBA00012438"/>
    </source>
</evidence>
<dbReference type="PANTHER" id="PTHR43047:SF72">
    <property type="entry name" value="OSMOSENSING HISTIDINE PROTEIN KINASE SLN1"/>
    <property type="match status" value="1"/>
</dbReference>
<dbReference type="SMART" id="SM00388">
    <property type="entry name" value="HisKA"/>
    <property type="match status" value="1"/>
</dbReference>
<dbReference type="GO" id="GO:0009927">
    <property type="term" value="F:histidine phosphotransfer kinase activity"/>
    <property type="evidence" value="ECO:0007669"/>
    <property type="project" value="TreeGrafter"/>
</dbReference>
<protein>
    <recommendedName>
        <fullName evidence="2">histidine kinase</fullName>
        <ecNumber evidence="2">2.7.13.3</ecNumber>
    </recommendedName>
</protein>
<evidence type="ECO:0000256" key="3">
    <source>
        <dbReference type="ARBA" id="ARBA00022553"/>
    </source>
</evidence>
<gene>
    <name evidence="8" type="ORF">NVIE_015250</name>
</gene>
<dbReference type="Pfam" id="PF00512">
    <property type="entry name" value="HisKA"/>
    <property type="match status" value="1"/>
</dbReference>
<dbReference type="SMART" id="SM00387">
    <property type="entry name" value="HATPase_c"/>
    <property type="match status" value="1"/>
</dbReference>
<dbReference type="PROSITE" id="PS50109">
    <property type="entry name" value="HIS_KIN"/>
    <property type="match status" value="1"/>
</dbReference>